<comment type="caution">
    <text evidence="10">The sequence shown here is derived from an EMBL/GenBank/DDBJ whole genome shotgun (WGS) entry which is preliminary data.</text>
</comment>
<keyword evidence="5 10" id="KW-0418">Kinase</keyword>
<dbReference type="GO" id="GO:0004674">
    <property type="term" value="F:protein serine/threonine kinase activity"/>
    <property type="evidence" value="ECO:0007669"/>
    <property type="project" value="UniProtKB-KW"/>
</dbReference>
<feature type="domain" description="Protein kinase" evidence="9">
    <location>
        <begin position="35"/>
        <end position="415"/>
    </location>
</feature>
<keyword evidence="4" id="KW-0547">Nucleotide-binding</keyword>
<evidence type="ECO:0000259" key="9">
    <source>
        <dbReference type="PROSITE" id="PS50011"/>
    </source>
</evidence>
<dbReference type="GO" id="GO:0005634">
    <property type="term" value="C:nucleus"/>
    <property type="evidence" value="ECO:0007669"/>
    <property type="project" value="TreeGrafter"/>
</dbReference>
<dbReference type="EMBL" id="LFRF01000001">
    <property type="protein sequence ID" value="KND94710.1"/>
    <property type="molecule type" value="Genomic_DNA"/>
</dbReference>
<dbReference type="PANTHER" id="PTHR47634">
    <property type="entry name" value="PROTEIN KINASE DOMAIN-CONTAINING PROTEIN-RELATED"/>
    <property type="match status" value="1"/>
</dbReference>
<gene>
    <name evidence="10" type="ORF">TOPH_00020</name>
</gene>
<dbReference type="GO" id="GO:0050684">
    <property type="term" value="P:regulation of mRNA processing"/>
    <property type="evidence" value="ECO:0007669"/>
    <property type="project" value="TreeGrafter"/>
</dbReference>
<keyword evidence="2" id="KW-0723">Serine/threonine-protein kinase</keyword>
<evidence type="ECO:0000256" key="7">
    <source>
        <dbReference type="ARBA" id="ARBA00047899"/>
    </source>
</evidence>
<dbReference type="SUPFAM" id="SSF56112">
    <property type="entry name" value="Protein kinase-like (PK-like)"/>
    <property type="match status" value="1"/>
</dbReference>
<dbReference type="GO" id="GO:0005524">
    <property type="term" value="F:ATP binding"/>
    <property type="evidence" value="ECO:0007669"/>
    <property type="project" value="UniProtKB-KW"/>
</dbReference>
<dbReference type="PROSITE" id="PS00108">
    <property type="entry name" value="PROTEIN_KINASE_ST"/>
    <property type="match status" value="1"/>
</dbReference>
<comment type="catalytic activity">
    <reaction evidence="8">
        <text>L-seryl-[protein] + ATP = O-phospho-L-seryl-[protein] + ADP + H(+)</text>
        <dbReference type="Rhea" id="RHEA:17989"/>
        <dbReference type="Rhea" id="RHEA-COMP:9863"/>
        <dbReference type="Rhea" id="RHEA-COMP:11604"/>
        <dbReference type="ChEBI" id="CHEBI:15378"/>
        <dbReference type="ChEBI" id="CHEBI:29999"/>
        <dbReference type="ChEBI" id="CHEBI:30616"/>
        <dbReference type="ChEBI" id="CHEBI:83421"/>
        <dbReference type="ChEBI" id="CHEBI:456216"/>
        <dbReference type="EC" id="2.7.11.1"/>
    </reaction>
</comment>
<dbReference type="SMART" id="SM00220">
    <property type="entry name" value="S_TKc"/>
    <property type="match status" value="1"/>
</dbReference>
<keyword evidence="6" id="KW-0067">ATP-binding</keyword>
<sequence>MAHIIDEPIEEELLPGDRLSRFHPTRPCEVLHGRFKTIAKLGYGAGSTVWLAENLRFKKWRKSSAPRYVSVKISALDIDATWETRISKLIANAEPSHDGLGFLRTPTDAFRLTGPEGTHPCLVYTPMRETLFQLQHRLRRQRLAPSLFKFFIYCLLEALDYLHTKCYVIYTDIKDDNIMVMIESDAVLVDFAKSQKKNPQPRHARIEDGHITYLSQGGFGPLQGTRLLPRLADFNLTFPGLVEGRGHLSAIQSHRFRAPEVIFGCPWSYSVDIWNLGLLMWNLLEDISLFDRPAGEDGEYDAHVHLAQMVTLLGDPPEELIERERSFRKHQLERPVMNPRGKECKNMNEFWGGPFFDDDNNILRRDLMGGKKLADTVTEMAGDEKEEFLDFASGMLQWWPEKRKTAKELLQHPMFDSLNEKRARSIDT</sequence>
<dbReference type="Pfam" id="PF00069">
    <property type="entry name" value="Pkinase"/>
    <property type="match status" value="2"/>
</dbReference>
<dbReference type="InterPro" id="IPR011009">
    <property type="entry name" value="Kinase-like_dom_sf"/>
</dbReference>
<dbReference type="PROSITE" id="PS50011">
    <property type="entry name" value="PROTEIN_KINASE_DOM"/>
    <property type="match status" value="1"/>
</dbReference>
<dbReference type="GO" id="GO:0005737">
    <property type="term" value="C:cytoplasm"/>
    <property type="evidence" value="ECO:0007669"/>
    <property type="project" value="TreeGrafter"/>
</dbReference>
<keyword evidence="11" id="KW-1185">Reference proteome</keyword>
<evidence type="ECO:0000256" key="2">
    <source>
        <dbReference type="ARBA" id="ARBA00022527"/>
    </source>
</evidence>
<dbReference type="OrthoDB" id="5979581at2759"/>
<dbReference type="Gene3D" id="3.30.200.20">
    <property type="entry name" value="Phosphorylase Kinase, domain 1"/>
    <property type="match status" value="1"/>
</dbReference>
<dbReference type="PANTHER" id="PTHR47634:SF9">
    <property type="entry name" value="PROTEIN KINASE DOMAIN-CONTAINING PROTEIN-RELATED"/>
    <property type="match status" value="1"/>
</dbReference>
<keyword evidence="3" id="KW-0808">Transferase</keyword>
<dbReference type="STRING" id="1163406.A0A0L0NLV3"/>
<evidence type="ECO:0000256" key="5">
    <source>
        <dbReference type="ARBA" id="ARBA00022777"/>
    </source>
</evidence>
<accession>A0A0L0NLV3</accession>
<dbReference type="EC" id="2.7.11.1" evidence="1"/>
<dbReference type="Gene3D" id="1.10.510.10">
    <property type="entry name" value="Transferase(Phosphotransferase) domain 1"/>
    <property type="match status" value="1"/>
</dbReference>
<proteinExistence type="predicted"/>
<evidence type="ECO:0000313" key="11">
    <source>
        <dbReference type="Proteomes" id="UP000036947"/>
    </source>
</evidence>
<evidence type="ECO:0000256" key="4">
    <source>
        <dbReference type="ARBA" id="ARBA00022741"/>
    </source>
</evidence>
<dbReference type="InterPro" id="IPR051334">
    <property type="entry name" value="SRPK"/>
</dbReference>
<dbReference type="Proteomes" id="UP000036947">
    <property type="component" value="Unassembled WGS sequence"/>
</dbReference>
<comment type="catalytic activity">
    <reaction evidence="7">
        <text>L-threonyl-[protein] + ATP = O-phospho-L-threonyl-[protein] + ADP + H(+)</text>
        <dbReference type="Rhea" id="RHEA:46608"/>
        <dbReference type="Rhea" id="RHEA-COMP:11060"/>
        <dbReference type="Rhea" id="RHEA-COMP:11605"/>
        <dbReference type="ChEBI" id="CHEBI:15378"/>
        <dbReference type="ChEBI" id="CHEBI:30013"/>
        <dbReference type="ChEBI" id="CHEBI:30616"/>
        <dbReference type="ChEBI" id="CHEBI:61977"/>
        <dbReference type="ChEBI" id="CHEBI:456216"/>
        <dbReference type="EC" id="2.7.11.1"/>
    </reaction>
</comment>
<evidence type="ECO:0000256" key="3">
    <source>
        <dbReference type="ARBA" id="ARBA00022679"/>
    </source>
</evidence>
<reference evidence="10 11" key="1">
    <citation type="journal article" date="2015" name="BMC Genomics">
        <title>The genome of the truffle-parasite Tolypocladium ophioglossoides and the evolution of antifungal peptaibiotics.</title>
        <authorList>
            <person name="Quandt C.A."/>
            <person name="Bushley K.E."/>
            <person name="Spatafora J.W."/>
        </authorList>
    </citation>
    <scope>NUCLEOTIDE SEQUENCE [LARGE SCALE GENOMIC DNA]</scope>
    <source>
        <strain evidence="10 11">CBS 100239</strain>
    </source>
</reference>
<dbReference type="AlphaFoldDB" id="A0A0L0NLV3"/>
<evidence type="ECO:0000313" key="10">
    <source>
        <dbReference type="EMBL" id="KND94710.1"/>
    </source>
</evidence>
<name>A0A0L0NLV3_TOLOC</name>
<evidence type="ECO:0000256" key="1">
    <source>
        <dbReference type="ARBA" id="ARBA00012513"/>
    </source>
</evidence>
<evidence type="ECO:0000256" key="8">
    <source>
        <dbReference type="ARBA" id="ARBA00048679"/>
    </source>
</evidence>
<dbReference type="InterPro" id="IPR008271">
    <property type="entry name" value="Ser/Thr_kinase_AS"/>
</dbReference>
<dbReference type="GO" id="GO:0000245">
    <property type="term" value="P:spliceosomal complex assembly"/>
    <property type="evidence" value="ECO:0007669"/>
    <property type="project" value="TreeGrafter"/>
</dbReference>
<evidence type="ECO:0000256" key="6">
    <source>
        <dbReference type="ARBA" id="ARBA00022840"/>
    </source>
</evidence>
<protein>
    <recommendedName>
        <fullName evidence="1">non-specific serine/threonine protein kinase</fullName>
        <ecNumber evidence="1">2.7.11.1</ecNumber>
    </recommendedName>
</protein>
<dbReference type="InterPro" id="IPR000719">
    <property type="entry name" value="Prot_kinase_dom"/>
</dbReference>
<organism evidence="10 11">
    <name type="scientific">Tolypocladium ophioglossoides (strain CBS 100239)</name>
    <name type="common">Snaketongue truffleclub</name>
    <name type="synonym">Elaphocordyceps ophioglossoides</name>
    <dbReference type="NCBI Taxonomy" id="1163406"/>
    <lineage>
        <taxon>Eukaryota</taxon>
        <taxon>Fungi</taxon>
        <taxon>Dikarya</taxon>
        <taxon>Ascomycota</taxon>
        <taxon>Pezizomycotina</taxon>
        <taxon>Sordariomycetes</taxon>
        <taxon>Hypocreomycetidae</taxon>
        <taxon>Hypocreales</taxon>
        <taxon>Ophiocordycipitaceae</taxon>
        <taxon>Tolypocladium</taxon>
    </lineage>
</organism>